<dbReference type="SUPFAM" id="SSF52540">
    <property type="entry name" value="P-loop containing nucleoside triphosphate hydrolases"/>
    <property type="match status" value="1"/>
</dbReference>
<evidence type="ECO:0000256" key="3">
    <source>
        <dbReference type="ARBA" id="ARBA00022840"/>
    </source>
</evidence>
<evidence type="ECO:0000313" key="8">
    <source>
        <dbReference type="Proteomes" id="UP000466966"/>
    </source>
</evidence>
<dbReference type="Pfam" id="PF00005">
    <property type="entry name" value="ABC_tran"/>
    <property type="match status" value="1"/>
</dbReference>
<evidence type="ECO:0000259" key="6">
    <source>
        <dbReference type="PROSITE" id="PS50893"/>
    </source>
</evidence>
<keyword evidence="1" id="KW-0813">Transport</keyword>
<dbReference type="Gene3D" id="3.40.50.300">
    <property type="entry name" value="P-loop containing nucleotide triphosphate hydrolases"/>
    <property type="match status" value="1"/>
</dbReference>
<comment type="function">
    <text evidence="5">Part of the ABC transporter complex HmuTUV involved in hemin import. Responsible for energy coupling to the transport system.</text>
</comment>
<dbReference type="GO" id="GO:0005524">
    <property type="term" value="F:ATP binding"/>
    <property type="evidence" value="ECO:0007669"/>
    <property type="project" value="UniProtKB-KW"/>
</dbReference>
<dbReference type="Proteomes" id="UP000466966">
    <property type="component" value="Unassembled WGS sequence"/>
</dbReference>
<evidence type="ECO:0000256" key="1">
    <source>
        <dbReference type="ARBA" id="ARBA00022448"/>
    </source>
</evidence>
<name>A0A844YZJ0_9SPHN</name>
<keyword evidence="2" id="KW-0547">Nucleotide-binding</keyword>
<evidence type="ECO:0000256" key="4">
    <source>
        <dbReference type="ARBA" id="ARBA00022967"/>
    </source>
</evidence>
<evidence type="ECO:0000256" key="5">
    <source>
        <dbReference type="ARBA" id="ARBA00037066"/>
    </source>
</evidence>
<keyword evidence="8" id="KW-1185">Reference proteome</keyword>
<evidence type="ECO:0000256" key="2">
    <source>
        <dbReference type="ARBA" id="ARBA00022741"/>
    </source>
</evidence>
<dbReference type="SMART" id="SM00382">
    <property type="entry name" value="AAA"/>
    <property type="match status" value="1"/>
</dbReference>
<gene>
    <name evidence="7" type="ORF">GRI99_09580</name>
</gene>
<protein>
    <submittedName>
        <fullName evidence="7">ATP-binding cassette domain-containing protein</fullName>
    </submittedName>
</protein>
<dbReference type="PANTHER" id="PTHR42794">
    <property type="entry name" value="HEMIN IMPORT ATP-BINDING PROTEIN HMUV"/>
    <property type="match status" value="1"/>
</dbReference>
<feature type="domain" description="ABC transporter" evidence="6">
    <location>
        <begin position="2"/>
        <end position="229"/>
    </location>
</feature>
<comment type="caution">
    <text evidence="7">The sequence shown here is derived from an EMBL/GenBank/DDBJ whole genome shotgun (WGS) entry which is preliminary data.</text>
</comment>
<dbReference type="CDD" id="cd03214">
    <property type="entry name" value="ABC_Iron-Siderophores_B12_Hemin"/>
    <property type="match status" value="1"/>
</dbReference>
<dbReference type="OrthoDB" id="9810077at2"/>
<dbReference type="InterPro" id="IPR027417">
    <property type="entry name" value="P-loop_NTPase"/>
</dbReference>
<keyword evidence="4" id="KW-1278">Translocase</keyword>
<sequence length="247" mass="25754">MLEARDIHLAGRLAGVSACIAPGQLTAICGPNGAGKSTLLAALAGLVAPQDGKVLLHDQPLAALPRQVRARTLGYLPQQASVAWDLSVRTLVALGRLPYASGAAEDARAVATALSTMMLEELAERPVSTLSGGELARAHLARVLAGEPRWILADEPLAGLDLAHQTSLLAHLRDLADGGQAVVLVMHDLAAAMNWADRVIVLHCGRVVADDAPDVALAGDVLAAVWQVKAEWMGQPGARALGLRRQT</sequence>
<dbReference type="RefSeq" id="WP_160771820.1">
    <property type="nucleotide sequence ID" value="NZ_WTYV01000003.1"/>
</dbReference>
<evidence type="ECO:0000313" key="7">
    <source>
        <dbReference type="EMBL" id="MXO71884.1"/>
    </source>
</evidence>
<keyword evidence="3 7" id="KW-0067">ATP-binding</keyword>
<dbReference type="InterPro" id="IPR003439">
    <property type="entry name" value="ABC_transporter-like_ATP-bd"/>
</dbReference>
<dbReference type="PANTHER" id="PTHR42794:SF1">
    <property type="entry name" value="HEMIN IMPORT ATP-BINDING PROTEIN HMUV"/>
    <property type="match status" value="1"/>
</dbReference>
<dbReference type="AlphaFoldDB" id="A0A844YZJ0"/>
<organism evidence="7 8">
    <name type="scientific">Alteraurantiacibacter buctensis</name>
    <dbReference type="NCBI Taxonomy" id="1503981"/>
    <lineage>
        <taxon>Bacteria</taxon>
        <taxon>Pseudomonadati</taxon>
        <taxon>Pseudomonadota</taxon>
        <taxon>Alphaproteobacteria</taxon>
        <taxon>Sphingomonadales</taxon>
        <taxon>Erythrobacteraceae</taxon>
        <taxon>Alteraurantiacibacter</taxon>
    </lineage>
</organism>
<dbReference type="InterPro" id="IPR003593">
    <property type="entry name" value="AAA+_ATPase"/>
</dbReference>
<accession>A0A844YZJ0</accession>
<dbReference type="GO" id="GO:0016887">
    <property type="term" value="F:ATP hydrolysis activity"/>
    <property type="evidence" value="ECO:0007669"/>
    <property type="project" value="InterPro"/>
</dbReference>
<dbReference type="PROSITE" id="PS50893">
    <property type="entry name" value="ABC_TRANSPORTER_2"/>
    <property type="match status" value="1"/>
</dbReference>
<reference evidence="7 8" key="1">
    <citation type="submission" date="2019-12" db="EMBL/GenBank/DDBJ databases">
        <title>Genomic-based taxomic classification of the family Erythrobacteraceae.</title>
        <authorList>
            <person name="Xu L."/>
        </authorList>
    </citation>
    <scope>NUCLEOTIDE SEQUENCE [LARGE SCALE GENOMIC DNA]</scope>
    <source>
        <strain evidence="7 8">M0322</strain>
    </source>
</reference>
<proteinExistence type="predicted"/>
<dbReference type="EMBL" id="WTYV01000003">
    <property type="protein sequence ID" value="MXO71884.1"/>
    <property type="molecule type" value="Genomic_DNA"/>
</dbReference>